<dbReference type="AlphaFoldDB" id="A0A5J5T6K9"/>
<dbReference type="EMBL" id="CM018213">
    <property type="protein sequence ID" value="KAB2051365.1"/>
    <property type="molecule type" value="Genomic_DNA"/>
</dbReference>
<dbReference type="Proteomes" id="UP000327439">
    <property type="component" value="Chromosome A12"/>
</dbReference>
<name>A0A5J5T6K9_GOSBA</name>
<keyword evidence="3" id="KW-1185">Reference proteome</keyword>
<sequence>MVAISFCMCLILSLYSIHPPKNKPYNEKFGGFYSRIQVVFLLFSCSNHRSWRRGCGRATSELGVVLGVPTCVVDRVCVLRFG</sequence>
<protein>
    <recommendedName>
        <fullName evidence="4">Secreted protein</fullName>
    </recommendedName>
</protein>
<evidence type="ECO:0008006" key="4">
    <source>
        <dbReference type="Google" id="ProtNLM"/>
    </source>
</evidence>
<organism evidence="2 3">
    <name type="scientific">Gossypium barbadense</name>
    <name type="common">Sea Island cotton</name>
    <name type="synonym">Hibiscus barbadensis</name>
    <dbReference type="NCBI Taxonomy" id="3634"/>
    <lineage>
        <taxon>Eukaryota</taxon>
        <taxon>Viridiplantae</taxon>
        <taxon>Streptophyta</taxon>
        <taxon>Embryophyta</taxon>
        <taxon>Tracheophyta</taxon>
        <taxon>Spermatophyta</taxon>
        <taxon>Magnoliopsida</taxon>
        <taxon>eudicotyledons</taxon>
        <taxon>Gunneridae</taxon>
        <taxon>Pentapetalae</taxon>
        <taxon>rosids</taxon>
        <taxon>malvids</taxon>
        <taxon>Malvales</taxon>
        <taxon>Malvaceae</taxon>
        <taxon>Malvoideae</taxon>
        <taxon>Gossypium</taxon>
    </lineage>
</organism>
<gene>
    <name evidence="2" type="ORF">ES319_A12G049800v1</name>
</gene>
<feature type="chain" id="PRO_5023825706" description="Secreted protein" evidence="1">
    <location>
        <begin position="17"/>
        <end position="82"/>
    </location>
</feature>
<reference evidence="3" key="1">
    <citation type="journal article" date="2020" name="Nat. Genet.">
        <title>Genomic diversifications of five Gossypium allopolyploid species and their impact on cotton improvement.</title>
        <authorList>
            <person name="Chen Z.J."/>
            <person name="Sreedasyam A."/>
            <person name="Ando A."/>
            <person name="Song Q."/>
            <person name="De Santiago L.M."/>
            <person name="Hulse-Kemp A.M."/>
            <person name="Ding M."/>
            <person name="Ye W."/>
            <person name="Kirkbride R.C."/>
            <person name="Jenkins J."/>
            <person name="Plott C."/>
            <person name="Lovell J."/>
            <person name="Lin Y.M."/>
            <person name="Vaughn R."/>
            <person name="Liu B."/>
            <person name="Simpson S."/>
            <person name="Scheffler B.E."/>
            <person name="Wen L."/>
            <person name="Saski C.A."/>
            <person name="Grover C.E."/>
            <person name="Hu G."/>
            <person name="Conover J.L."/>
            <person name="Carlson J.W."/>
            <person name="Shu S."/>
            <person name="Boston L.B."/>
            <person name="Williams M."/>
            <person name="Peterson D.G."/>
            <person name="McGee K."/>
            <person name="Jones D.C."/>
            <person name="Wendel J.F."/>
            <person name="Stelly D.M."/>
            <person name="Grimwood J."/>
            <person name="Schmutz J."/>
        </authorList>
    </citation>
    <scope>NUCLEOTIDE SEQUENCE [LARGE SCALE GENOMIC DNA]</scope>
    <source>
        <strain evidence="3">cv. 3-79</strain>
    </source>
</reference>
<feature type="signal peptide" evidence="1">
    <location>
        <begin position="1"/>
        <end position="16"/>
    </location>
</feature>
<evidence type="ECO:0000313" key="3">
    <source>
        <dbReference type="Proteomes" id="UP000327439"/>
    </source>
</evidence>
<evidence type="ECO:0000256" key="1">
    <source>
        <dbReference type="SAM" id="SignalP"/>
    </source>
</evidence>
<keyword evidence="1" id="KW-0732">Signal</keyword>
<accession>A0A5J5T6K9</accession>
<proteinExistence type="predicted"/>
<evidence type="ECO:0000313" key="2">
    <source>
        <dbReference type="EMBL" id="KAB2051365.1"/>
    </source>
</evidence>